<protein>
    <submittedName>
        <fullName evidence="1">Uncharacterized protein</fullName>
    </submittedName>
</protein>
<evidence type="ECO:0000313" key="2">
    <source>
        <dbReference type="Proteomes" id="UP000583944"/>
    </source>
</evidence>
<accession>A0A7J6Y9C0</accession>
<organism evidence="1 2">
    <name type="scientific">Trypanosoma cruzi</name>
    <dbReference type="NCBI Taxonomy" id="5693"/>
    <lineage>
        <taxon>Eukaryota</taxon>
        <taxon>Discoba</taxon>
        <taxon>Euglenozoa</taxon>
        <taxon>Kinetoplastea</taxon>
        <taxon>Metakinetoplastina</taxon>
        <taxon>Trypanosomatida</taxon>
        <taxon>Trypanosomatidae</taxon>
        <taxon>Trypanosoma</taxon>
        <taxon>Schizotrypanum</taxon>
    </lineage>
</organism>
<dbReference type="Proteomes" id="UP000583944">
    <property type="component" value="Unassembled WGS sequence"/>
</dbReference>
<dbReference type="AlphaFoldDB" id="A0A7J6Y9C0"/>
<gene>
    <name evidence="1" type="ORF">ECC02_004275</name>
</gene>
<reference evidence="1 2" key="1">
    <citation type="journal article" date="2019" name="Genome Biol. Evol.">
        <title>Nanopore Sequencing Significantly Improves Genome Assembly of the Protozoan Parasite Trypanosoma cruzi.</title>
        <authorList>
            <person name="Diaz-Viraque F."/>
            <person name="Pita S."/>
            <person name="Greif G."/>
            <person name="de Souza R.C.M."/>
            <person name="Iraola G."/>
            <person name="Robello C."/>
        </authorList>
    </citation>
    <scope>NUCLEOTIDE SEQUENCE [LARGE SCALE GENOMIC DNA]</scope>
    <source>
        <strain evidence="1 2">Berenice</strain>
    </source>
</reference>
<sequence length="287" mass="33522">MTAPQRKNPQMAEGFVLMNTGTISPVCRVNREGSLHLRHRDVRYVGLHKFIRCLVEAKAFVEFFYWRLCMKNECRNPHLLPRVLLHLLHEEEPTPFAAVRSPHTHTLHLHNGCVVRMDSAVPDHTKPRRCNWQRLLFSSPLFLIVRGILVVEDEVNGVRVMAVVLQRGRHTLLLHENGISNYCGVAKDVVVFALSKTHNKWHHRPLLQKKKKKKMDGKREKYKKRKLQKMKKKTRLPLDAAVRPIGNWRHCNPYFDSILSIPQTSRCSRSTFFTSIPAFSYKCARRR</sequence>
<dbReference type="VEuPathDB" id="TriTrypDB:ECC02_004275"/>
<evidence type="ECO:0000313" key="1">
    <source>
        <dbReference type="EMBL" id="KAF5222698.1"/>
    </source>
</evidence>
<proteinExistence type="predicted"/>
<name>A0A7J6Y9C0_TRYCR</name>
<comment type="caution">
    <text evidence="1">The sequence shown here is derived from an EMBL/GenBank/DDBJ whole genome shotgun (WGS) entry which is preliminary data.</text>
</comment>
<dbReference type="EMBL" id="JABDHM010000025">
    <property type="protein sequence ID" value="KAF5222698.1"/>
    <property type="molecule type" value="Genomic_DNA"/>
</dbReference>